<dbReference type="OrthoDB" id="27601at2759"/>
<dbReference type="EMBL" id="ML977592">
    <property type="protein sequence ID" value="KAF1999868.1"/>
    <property type="molecule type" value="Genomic_DNA"/>
</dbReference>
<evidence type="ECO:0000313" key="1">
    <source>
        <dbReference type="EMBL" id="KAF1999868.1"/>
    </source>
</evidence>
<dbReference type="AlphaFoldDB" id="A0A6A5WFM8"/>
<keyword evidence="2" id="KW-1185">Reference proteome</keyword>
<sequence length="62" mass="7085">MGLNGVHIALEDRIEKHPQKTPSIFWIETPNPFRRFAALPKDGILVLSACLTTSYTEHECKY</sequence>
<protein>
    <submittedName>
        <fullName evidence="1">Uncharacterized protein</fullName>
    </submittedName>
</protein>
<accession>A0A6A5WFM8</accession>
<proteinExistence type="predicted"/>
<name>A0A6A5WFM8_9PLEO</name>
<organism evidence="1 2">
    <name type="scientific">Amniculicola lignicola CBS 123094</name>
    <dbReference type="NCBI Taxonomy" id="1392246"/>
    <lineage>
        <taxon>Eukaryota</taxon>
        <taxon>Fungi</taxon>
        <taxon>Dikarya</taxon>
        <taxon>Ascomycota</taxon>
        <taxon>Pezizomycotina</taxon>
        <taxon>Dothideomycetes</taxon>
        <taxon>Pleosporomycetidae</taxon>
        <taxon>Pleosporales</taxon>
        <taxon>Amniculicolaceae</taxon>
        <taxon>Amniculicola</taxon>
    </lineage>
</organism>
<gene>
    <name evidence="1" type="ORF">P154DRAFT_210488</name>
</gene>
<reference evidence="1" key="1">
    <citation type="journal article" date="2020" name="Stud. Mycol.">
        <title>101 Dothideomycetes genomes: a test case for predicting lifestyles and emergence of pathogens.</title>
        <authorList>
            <person name="Haridas S."/>
            <person name="Albert R."/>
            <person name="Binder M."/>
            <person name="Bloem J."/>
            <person name="Labutti K."/>
            <person name="Salamov A."/>
            <person name="Andreopoulos B."/>
            <person name="Baker S."/>
            <person name="Barry K."/>
            <person name="Bills G."/>
            <person name="Bluhm B."/>
            <person name="Cannon C."/>
            <person name="Castanera R."/>
            <person name="Culley D."/>
            <person name="Daum C."/>
            <person name="Ezra D."/>
            <person name="Gonzalez J."/>
            <person name="Henrissat B."/>
            <person name="Kuo A."/>
            <person name="Liang C."/>
            <person name="Lipzen A."/>
            <person name="Lutzoni F."/>
            <person name="Magnuson J."/>
            <person name="Mondo S."/>
            <person name="Nolan M."/>
            <person name="Ohm R."/>
            <person name="Pangilinan J."/>
            <person name="Park H.-J."/>
            <person name="Ramirez L."/>
            <person name="Alfaro M."/>
            <person name="Sun H."/>
            <person name="Tritt A."/>
            <person name="Yoshinaga Y."/>
            <person name="Zwiers L.-H."/>
            <person name="Turgeon B."/>
            <person name="Goodwin S."/>
            <person name="Spatafora J."/>
            <person name="Crous P."/>
            <person name="Grigoriev I."/>
        </authorList>
    </citation>
    <scope>NUCLEOTIDE SEQUENCE</scope>
    <source>
        <strain evidence="1">CBS 123094</strain>
    </source>
</reference>
<dbReference type="Proteomes" id="UP000799779">
    <property type="component" value="Unassembled WGS sequence"/>
</dbReference>
<evidence type="ECO:0000313" key="2">
    <source>
        <dbReference type="Proteomes" id="UP000799779"/>
    </source>
</evidence>